<dbReference type="AlphaFoldDB" id="A0A453K3R7"/>
<feature type="region of interest" description="Disordered" evidence="1">
    <location>
        <begin position="30"/>
        <end position="59"/>
    </location>
</feature>
<dbReference type="EnsemblPlants" id="AET5Gv20276100.2">
    <property type="protein sequence ID" value="AET5Gv20276100.2"/>
    <property type="gene ID" value="AET5Gv20276100"/>
</dbReference>
<organism evidence="2 3">
    <name type="scientific">Aegilops tauschii subsp. strangulata</name>
    <name type="common">Goatgrass</name>
    <dbReference type="NCBI Taxonomy" id="200361"/>
    <lineage>
        <taxon>Eukaryota</taxon>
        <taxon>Viridiplantae</taxon>
        <taxon>Streptophyta</taxon>
        <taxon>Embryophyta</taxon>
        <taxon>Tracheophyta</taxon>
        <taxon>Spermatophyta</taxon>
        <taxon>Magnoliopsida</taxon>
        <taxon>Liliopsida</taxon>
        <taxon>Poales</taxon>
        <taxon>Poaceae</taxon>
        <taxon>BOP clade</taxon>
        <taxon>Pooideae</taxon>
        <taxon>Triticodae</taxon>
        <taxon>Triticeae</taxon>
        <taxon>Triticinae</taxon>
        <taxon>Aegilops</taxon>
    </lineage>
</organism>
<protein>
    <submittedName>
        <fullName evidence="2">Uncharacterized protein</fullName>
    </submittedName>
</protein>
<reference evidence="2" key="4">
    <citation type="submission" date="2019-03" db="UniProtKB">
        <authorList>
            <consortium name="EnsemblPlants"/>
        </authorList>
    </citation>
    <scope>IDENTIFICATION</scope>
</reference>
<proteinExistence type="predicted"/>
<keyword evidence="3" id="KW-1185">Reference proteome</keyword>
<accession>A0A453K3R7</accession>
<sequence length="115" mass="12640">VEYLRVLPVQLHPLQIRSQKRDSSYLRIFGQPQSTKSSPLKMPRKTTAPNNEVSTRRSALSMASTHAQRGFLYAAAPPPSGTAAFHLVSVSVSSCSWMEVVLFILFLLGLASNLP</sequence>
<name>A0A453K3R7_AEGTS</name>
<reference evidence="2" key="3">
    <citation type="journal article" date="2017" name="Nature">
        <title>Genome sequence of the progenitor of the wheat D genome Aegilops tauschii.</title>
        <authorList>
            <person name="Luo M.C."/>
            <person name="Gu Y.Q."/>
            <person name="Puiu D."/>
            <person name="Wang H."/>
            <person name="Twardziok S.O."/>
            <person name="Deal K.R."/>
            <person name="Huo N."/>
            <person name="Zhu T."/>
            <person name="Wang L."/>
            <person name="Wang Y."/>
            <person name="McGuire P.E."/>
            <person name="Liu S."/>
            <person name="Long H."/>
            <person name="Ramasamy R.K."/>
            <person name="Rodriguez J.C."/>
            <person name="Van S.L."/>
            <person name="Yuan L."/>
            <person name="Wang Z."/>
            <person name="Xia Z."/>
            <person name="Xiao L."/>
            <person name="Anderson O.D."/>
            <person name="Ouyang S."/>
            <person name="Liang Y."/>
            <person name="Zimin A.V."/>
            <person name="Pertea G."/>
            <person name="Qi P."/>
            <person name="Bennetzen J.L."/>
            <person name="Dai X."/>
            <person name="Dawson M.W."/>
            <person name="Muller H.G."/>
            <person name="Kugler K."/>
            <person name="Rivarola-Duarte L."/>
            <person name="Spannagl M."/>
            <person name="Mayer K.F.X."/>
            <person name="Lu F.H."/>
            <person name="Bevan M.W."/>
            <person name="Leroy P."/>
            <person name="Li P."/>
            <person name="You F.M."/>
            <person name="Sun Q."/>
            <person name="Liu Z."/>
            <person name="Lyons E."/>
            <person name="Wicker T."/>
            <person name="Salzberg S.L."/>
            <person name="Devos K.M."/>
            <person name="Dvorak J."/>
        </authorList>
    </citation>
    <scope>NUCLEOTIDE SEQUENCE [LARGE SCALE GENOMIC DNA]</scope>
    <source>
        <strain evidence="2">cv. AL8/78</strain>
    </source>
</reference>
<reference evidence="3" key="1">
    <citation type="journal article" date="2014" name="Science">
        <title>Ancient hybridizations among the ancestral genomes of bread wheat.</title>
        <authorList>
            <consortium name="International Wheat Genome Sequencing Consortium,"/>
            <person name="Marcussen T."/>
            <person name="Sandve S.R."/>
            <person name="Heier L."/>
            <person name="Spannagl M."/>
            <person name="Pfeifer M."/>
            <person name="Jakobsen K.S."/>
            <person name="Wulff B.B."/>
            <person name="Steuernagel B."/>
            <person name="Mayer K.F."/>
            <person name="Olsen O.A."/>
        </authorList>
    </citation>
    <scope>NUCLEOTIDE SEQUENCE [LARGE SCALE GENOMIC DNA]</scope>
    <source>
        <strain evidence="3">cv. AL8/78</strain>
    </source>
</reference>
<evidence type="ECO:0000313" key="2">
    <source>
        <dbReference type="EnsemblPlants" id="AET5Gv20276100.2"/>
    </source>
</evidence>
<dbReference type="Proteomes" id="UP000015105">
    <property type="component" value="Chromosome 5D"/>
</dbReference>
<reference evidence="3" key="2">
    <citation type="journal article" date="2017" name="Nat. Plants">
        <title>The Aegilops tauschii genome reveals multiple impacts of transposons.</title>
        <authorList>
            <person name="Zhao G."/>
            <person name="Zou C."/>
            <person name="Li K."/>
            <person name="Wang K."/>
            <person name="Li T."/>
            <person name="Gao L."/>
            <person name="Zhang X."/>
            <person name="Wang H."/>
            <person name="Yang Z."/>
            <person name="Liu X."/>
            <person name="Jiang W."/>
            <person name="Mao L."/>
            <person name="Kong X."/>
            <person name="Jiao Y."/>
            <person name="Jia J."/>
        </authorList>
    </citation>
    <scope>NUCLEOTIDE SEQUENCE [LARGE SCALE GENOMIC DNA]</scope>
    <source>
        <strain evidence="3">cv. AL8/78</strain>
    </source>
</reference>
<reference evidence="2" key="5">
    <citation type="journal article" date="2021" name="G3 (Bethesda)">
        <title>Aegilops tauschii genome assembly Aet v5.0 features greater sequence contiguity and improved annotation.</title>
        <authorList>
            <person name="Wang L."/>
            <person name="Zhu T."/>
            <person name="Rodriguez J.C."/>
            <person name="Deal K.R."/>
            <person name="Dubcovsky J."/>
            <person name="McGuire P.E."/>
            <person name="Lux T."/>
            <person name="Spannagl M."/>
            <person name="Mayer K.F.X."/>
            <person name="Baldrich P."/>
            <person name="Meyers B.C."/>
            <person name="Huo N."/>
            <person name="Gu Y.Q."/>
            <person name="Zhou H."/>
            <person name="Devos K.M."/>
            <person name="Bennetzen J.L."/>
            <person name="Unver T."/>
            <person name="Budak H."/>
            <person name="Gulick P.J."/>
            <person name="Galiba G."/>
            <person name="Kalapos B."/>
            <person name="Nelson D.R."/>
            <person name="Li P."/>
            <person name="You F.M."/>
            <person name="Luo M.C."/>
            <person name="Dvorak J."/>
        </authorList>
    </citation>
    <scope>NUCLEOTIDE SEQUENCE [LARGE SCALE GENOMIC DNA]</scope>
    <source>
        <strain evidence="2">cv. AL8/78</strain>
    </source>
</reference>
<feature type="compositionally biased region" description="Polar residues" evidence="1">
    <location>
        <begin position="47"/>
        <end position="59"/>
    </location>
</feature>
<dbReference type="Gramene" id="AET5Gv20276100.2">
    <property type="protein sequence ID" value="AET5Gv20276100.2"/>
    <property type="gene ID" value="AET5Gv20276100"/>
</dbReference>
<evidence type="ECO:0000256" key="1">
    <source>
        <dbReference type="SAM" id="MobiDB-lite"/>
    </source>
</evidence>
<evidence type="ECO:0000313" key="3">
    <source>
        <dbReference type="Proteomes" id="UP000015105"/>
    </source>
</evidence>